<protein>
    <recommendedName>
        <fullName evidence="6">Fe2OG dioxygenase domain-containing protein</fullName>
    </recommendedName>
</protein>
<dbReference type="Gene3D" id="2.60.120.330">
    <property type="entry name" value="B-lactam Antibiotic, Isopenicillin N Synthase, Chain"/>
    <property type="match status" value="1"/>
</dbReference>
<evidence type="ECO:0000313" key="8">
    <source>
        <dbReference type="Proteomes" id="UP000823388"/>
    </source>
</evidence>
<dbReference type="InterPro" id="IPR026992">
    <property type="entry name" value="DIOX_N"/>
</dbReference>
<dbReference type="GO" id="GO:0046872">
    <property type="term" value="F:metal ion binding"/>
    <property type="evidence" value="ECO:0007669"/>
    <property type="project" value="UniProtKB-KW"/>
</dbReference>
<dbReference type="GO" id="GO:0016491">
    <property type="term" value="F:oxidoreductase activity"/>
    <property type="evidence" value="ECO:0007669"/>
    <property type="project" value="UniProtKB-KW"/>
</dbReference>
<evidence type="ECO:0000256" key="5">
    <source>
        <dbReference type="RuleBase" id="RU003682"/>
    </source>
</evidence>
<keyword evidence="2 5" id="KW-0479">Metal-binding</keyword>
<dbReference type="InterPro" id="IPR027443">
    <property type="entry name" value="IPNS-like_sf"/>
</dbReference>
<comment type="caution">
    <text evidence="7">The sequence shown here is derived from an EMBL/GenBank/DDBJ whole genome shotgun (WGS) entry which is preliminary data.</text>
</comment>
<dbReference type="Pfam" id="PF14226">
    <property type="entry name" value="DIOX_N"/>
    <property type="match status" value="1"/>
</dbReference>
<dbReference type="PROSITE" id="PS51471">
    <property type="entry name" value="FE2OG_OXY"/>
    <property type="match status" value="1"/>
</dbReference>
<evidence type="ECO:0000313" key="7">
    <source>
        <dbReference type="EMBL" id="KAG2609798.1"/>
    </source>
</evidence>
<accession>A0A8T0TJF2</accession>
<dbReference type="EMBL" id="CM029043">
    <property type="protein sequence ID" value="KAG2609798.1"/>
    <property type="molecule type" value="Genomic_DNA"/>
</dbReference>
<keyword evidence="4 5" id="KW-0408">Iron</keyword>
<evidence type="ECO:0000256" key="3">
    <source>
        <dbReference type="ARBA" id="ARBA00023002"/>
    </source>
</evidence>
<dbReference type="Pfam" id="PF03171">
    <property type="entry name" value="2OG-FeII_Oxy"/>
    <property type="match status" value="1"/>
</dbReference>
<gene>
    <name evidence="7" type="ORF">PVAP13_4KG089600</name>
</gene>
<dbReference type="OrthoDB" id="288590at2759"/>
<keyword evidence="8" id="KW-1185">Reference proteome</keyword>
<organism evidence="7 8">
    <name type="scientific">Panicum virgatum</name>
    <name type="common">Blackwell switchgrass</name>
    <dbReference type="NCBI Taxonomy" id="38727"/>
    <lineage>
        <taxon>Eukaryota</taxon>
        <taxon>Viridiplantae</taxon>
        <taxon>Streptophyta</taxon>
        <taxon>Embryophyta</taxon>
        <taxon>Tracheophyta</taxon>
        <taxon>Spermatophyta</taxon>
        <taxon>Magnoliopsida</taxon>
        <taxon>Liliopsida</taxon>
        <taxon>Poales</taxon>
        <taxon>Poaceae</taxon>
        <taxon>PACMAD clade</taxon>
        <taxon>Panicoideae</taxon>
        <taxon>Panicodae</taxon>
        <taxon>Paniceae</taxon>
        <taxon>Panicinae</taxon>
        <taxon>Panicum</taxon>
        <taxon>Panicum sect. Hiantes</taxon>
    </lineage>
</organism>
<dbReference type="InterPro" id="IPR050295">
    <property type="entry name" value="Plant_2OG-oxidoreductases"/>
</dbReference>
<dbReference type="InterPro" id="IPR044861">
    <property type="entry name" value="IPNS-like_FE2OG_OXY"/>
</dbReference>
<dbReference type="InterPro" id="IPR005123">
    <property type="entry name" value="Oxoglu/Fe-dep_dioxygenase_dom"/>
</dbReference>
<proteinExistence type="inferred from homology"/>
<evidence type="ECO:0000256" key="1">
    <source>
        <dbReference type="ARBA" id="ARBA00008056"/>
    </source>
</evidence>
<name>A0A8T0TJF2_PANVG</name>
<dbReference type="PANTHER" id="PTHR47991">
    <property type="entry name" value="OXOGLUTARATE/IRON-DEPENDENT DIOXYGENASE"/>
    <property type="match status" value="1"/>
</dbReference>
<dbReference type="AlphaFoldDB" id="A0A8T0TJF2"/>
<evidence type="ECO:0000256" key="4">
    <source>
        <dbReference type="ARBA" id="ARBA00023004"/>
    </source>
</evidence>
<evidence type="ECO:0000256" key="2">
    <source>
        <dbReference type="ARBA" id="ARBA00022723"/>
    </source>
</evidence>
<evidence type="ECO:0000259" key="6">
    <source>
        <dbReference type="PROSITE" id="PS51471"/>
    </source>
</evidence>
<comment type="similarity">
    <text evidence="1 5">Belongs to the iron/ascorbate-dependent oxidoreductase family.</text>
</comment>
<reference evidence="7" key="1">
    <citation type="submission" date="2020-05" db="EMBL/GenBank/DDBJ databases">
        <title>WGS assembly of Panicum virgatum.</title>
        <authorList>
            <person name="Lovell J.T."/>
            <person name="Jenkins J."/>
            <person name="Shu S."/>
            <person name="Juenger T.E."/>
            <person name="Schmutz J."/>
        </authorList>
    </citation>
    <scope>NUCLEOTIDE SEQUENCE</scope>
    <source>
        <strain evidence="7">AP13</strain>
    </source>
</reference>
<dbReference type="SUPFAM" id="SSF51197">
    <property type="entry name" value="Clavaminate synthase-like"/>
    <property type="match status" value="1"/>
</dbReference>
<sequence length="365" mass="41273">MADEPWRVPSAVQELAANVQEPPSRYLVPEQERLGDQLAGAEMPEPVPTIDLRRLLASDGGAGEEAAKLRSALQSWGFFLVTDHGIEASLMDALIAASREFFRKPLQEKQAYSNLIEGKQWQLEGYGNDPVKSQDQVLDWSDRLHLRVEPEDERNLDRWPGHPESFRGLLREYTRSCKRVKDGILRAMARLLELDDDGCILNQFGDKQGSTNARFNYYPACLLPDLVLGIRPHSDVCVLTLLLMDEHVAGLQVLRDGTWYGVPPPPVCGGRALLVNVGVSLEIMSNGIFRGPVHRVVTNSEKERMSLAMFYSADLEKEIEPIAELLDEKQQPARYRKIKFGDFVATHYEYFSRRERVIDSLKIQG</sequence>
<dbReference type="Proteomes" id="UP000823388">
    <property type="component" value="Chromosome 4K"/>
</dbReference>
<keyword evidence="3 5" id="KW-0560">Oxidoreductase</keyword>
<dbReference type="FunFam" id="2.60.120.330:FF:000018">
    <property type="entry name" value="2-oxoglutarate (2OG) and Fe(II)-dependent oxygenase superfamily protein"/>
    <property type="match status" value="1"/>
</dbReference>
<feature type="domain" description="Fe2OG dioxygenase" evidence="6">
    <location>
        <begin position="209"/>
        <end position="313"/>
    </location>
</feature>